<dbReference type="RefSeq" id="YP_009596737.1">
    <property type="nucleotide sequence ID" value="NC_041889.1"/>
</dbReference>
<dbReference type="KEGG" id="vg:40072336"/>
<evidence type="ECO:0000313" key="1">
    <source>
        <dbReference type="EMBL" id="AOZ65028.1"/>
    </source>
</evidence>
<dbReference type="GeneID" id="40072336"/>
<dbReference type="Proteomes" id="UP000221790">
    <property type="component" value="Segment"/>
</dbReference>
<accession>A0A1I9SDV1</accession>
<gene>
    <name evidence="1" type="primary">76</name>
    <name evidence="1" type="ORF">SEA_RIMA_76</name>
</gene>
<name>A0A1I9SDV1_9CAUD</name>
<dbReference type="OrthoDB" id="31140at10239"/>
<reference evidence="1" key="1">
    <citation type="submission" date="2018-02" db="EMBL/GenBank/DDBJ databases">
        <authorList>
            <person name="Bhuiyan S."/>
            <person name="Garcia C."/>
            <person name="Cox E.C."/>
            <person name="Ali D.J."/>
            <person name="Quadri S.Y."/>
            <person name="Layton S.R."/>
            <person name="Benjamin R.C."/>
            <person name="Hughes L.E."/>
            <person name="Garlena R.A."/>
            <person name="Russell D.A."/>
            <person name="Pope W.H."/>
            <person name="Jacobs-Sera D."/>
            <person name="Hendrix R.W."/>
            <person name="Hatfull G.F."/>
        </authorList>
    </citation>
    <scope>NUCLEOTIDE SEQUENCE</scope>
</reference>
<dbReference type="EMBL" id="KX670790">
    <property type="protein sequence ID" value="AOZ65028.1"/>
    <property type="molecule type" value="Genomic_DNA"/>
</dbReference>
<protein>
    <submittedName>
        <fullName evidence="1">Uncharacterized protein</fullName>
    </submittedName>
</protein>
<proteinExistence type="predicted"/>
<keyword evidence="2" id="KW-1185">Reference proteome</keyword>
<organism evidence="1 2">
    <name type="scientific">Streptomyces phage Rima</name>
    <dbReference type="NCBI Taxonomy" id="1897525"/>
    <lineage>
        <taxon>Viruses</taxon>
        <taxon>Duplodnaviria</taxon>
        <taxon>Heunggongvirae</taxon>
        <taxon>Uroviricota</taxon>
        <taxon>Caudoviricetes</taxon>
        <taxon>Rimavirus</taxon>
        <taxon>Rimavirus rima</taxon>
    </lineage>
</organism>
<sequence>MSHISTSQFMQDPVDAVQITPENIDRLALWVHGEVKVDRITGRRYIEMEVSHPTGRRTAKAYPKDWIVTVRTVRRVYGNRAFTSTFKPVPERSELLRQIEMYMAAVITDGMTALMAGDLSDDEKAERITDSIGQNAKRILDLL</sequence>
<evidence type="ECO:0000313" key="2">
    <source>
        <dbReference type="Proteomes" id="UP000221790"/>
    </source>
</evidence>